<dbReference type="PROSITE" id="PS00292">
    <property type="entry name" value="CYCLINS"/>
    <property type="match status" value="1"/>
</dbReference>
<dbReference type="InterPro" id="IPR048258">
    <property type="entry name" value="Cyclins_cyclin-box"/>
</dbReference>
<dbReference type="FunFam" id="1.10.472.10:FF:000001">
    <property type="entry name" value="G2/mitotic-specific cyclin"/>
    <property type="match status" value="1"/>
</dbReference>
<name>A0ABD2P5J5_9CUCU</name>
<dbReference type="SMART" id="SM01332">
    <property type="entry name" value="Cyclin_C"/>
    <property type="match status" value="1"/>
</dbReference>
<reference evidence="7 8" key="1">
    <citation type="journal article" date="2021" name="BMC Biol.">
        <title>Horizontally acquired antibacterial genes associated with adaptive radiation of ladybird beetles.</title>
        <authorList>
            <person name="Li H.S."/>
            <person name="Tang X.F."/>
            <person name="Huang Y.H."/>
            <person name="Xu Z.Y."/>
            <person name="Chen M.L."/>
            <person name="Du X.Y."/>
            <person name="Qiu B.Y."/>
            <person name="Chen P.T."/>
            <person name="Zhang W."/>
            <person name="Slipinski A."/>
            <person name="Escalona H.E."/>
            <person name="Waterhouse R.M."/>
            <person name="Zwick A."/>
            <person name="Pang H."/>
        </authorList>
    </citation>
    <scope>NUCLEOTIDE SEQUENCE [LARGE SCALE GENOMIC DNA]</scope>
    <source>
        <strain evidence="7">SYSU2018</strain>
    </source>
</reference>
<dbReference type="Pfam" id="PF00134">
    <property type="entry name" value="Cyclin_N"/>
    <property type="match status" value="1"/>
</dbReference>
<dbReference type="SUPFAM" id="SSF47954">
    <property type="entry name" value="Cyclin-like"/>
    <property type="match status" value="2"/>
</dbReference>
<feature type="domain" description="Cyclin-like" evidence="5">
    <location>
        <begin position="264"/>
        <end position="350"/>
    </location>
</feature>
<evidence type="ECO:0000256" key="3">
    <source>
        <dbReference type="ARBA" id="ARBA00023306"/>
    </source>
</evidence>
<evidence type="ECO:0000256" key="4">
    <source>
        <dbReference type="RuleBase" id="RU000383"/>
    </source>
</evidence>
<dbReference type="InterPro" id="IPR006671">
    <property type="entry name" value="Cyclin_N"/>
</dbReference>
<feature type="domain" description="Cyclin C-terminal" evidence="6">
    <location>
        <begin position="260"/>
        <end position="383"/>
    </location>
</feature>
<proteinExistence type="inferred from homology"/>
<dbReference type="Pfam" id="PF02984">
    <property type="entry name" value="Cyclin_C"/>
    <property type="match status" value="1"/>
</dbReference>
<protein>
    <submittedName>
        <fullName evidence="7">Uncharacterized protein</fullName>
    </submittedName>
</protein>
<feature type="domain" description="Cyclin-like" evidence="5">
    <location>
        <begin position="166"/>
        <end position="251"/>
    </location>
</feature>
<evidence type="ECO:0000256" key="1">
    <source>
        <dbReference type="ARBA" id="ARBA00022618"/>
    </source>
</evidence>
<evidence type="ECO:0000256" key="2">
    <source>
        <dbReference type="ARBA" id="ARBA00023127"/>
    </source>
</evidence>
<dbReference type="InterPro" id="IPR004367">
    <property type="entry name" value="Cyclin_C-dom"/>
</dbReference>
<evidence type="ECO:0000313" key="8">
    <source>
        <dbReference type="Proteomes" id="UP001516400"/>
    </source>
</evidence>
<dbReference type="Proteomes" id="UP001516400">
    <property type="component" value="Unassembled WGS sequence"/>
</dbReference>
<comment type="similarity">
    <text evidence="4">Belongs to the cyclin family.</text>
</comment>
<accession>A0ABD2P5J5</accession>
<comment type="caution">
    <text evidence="7">The sequence shown here is derived from an EMBL/GenBank/DDBJ whole genome shotgun (WGS) entry which is preliminary data.</text>
</comment>
<dbReference type="InterPro" id="IPR046965">
    <property type="entry name" value="Cyclin_A/B-like"/>
</dbReference>
<keyword evidence="3" id="KW-0131">Cell cycle</keyword>
<keyword evidence="2 4" id="KW-0195">Cyclin</keyword>
<evidence type="ECO:0000259" key="5">
    <source>
        <dbReference type="SMART" id="SM00385"/>
    </source>
</evidence>
<dbReference type="InterPro" id="IPR039361">
    <property type="entry name" value="Cyclin"/>
</dbReference>
<dbReference type="InterPro" id="IPR013763">
    <property type="entry name" value="Cyclin-like_dom"/>
</dbReference>
<dbReference type="GO" id="GO:0051301">
    <property type="term" value="P:cell division"/>
    <property type="evidence" value="ECO:0007669"/>
    <property type="project" value="UniProtKB-KW"/>
</dbReference>
<dbReference type="InterPro" id="IPR036915">
    <property type="entry name" value="Cyclin-like_sf"/>
</dbReference>
<dbReference type="GO" id="GO:0005634">
    <property type="term" value="C:nucleus"/>
    <property type="evidence" value="ECO:0007669"/>
    <property type="project" value="UniProtKB-ARBA"/>
</dbReference>
<gene>
    <name evidence="7" type="ORF">HHI36_000497</name>
</gene>
<dbReference type="PANTHER" id="PTHR10177">
    <property type="entry name" value="CYCLINS"/>
    <property type="match status" value="1"/>
</dbReference>
<dbReference type="Gene3D" id="1.10.472.10">
    <property type="entry name" value="Cyclin-like"/>
    <property type="match status" value="2"/>
</dbReference>
<dbReference type="AlphaFoldDB" id="A0ABD2P5J5"/>
<sequence length="397" mass="45531">MTTLRDNSENIIREKKQESILQKFPIRRPALGDLSNKVASHVTHNVDDKKLTFKKPLKEEVQPTKVTKNDAAASRTEKIIAKVESRQLPQKTLKRNESILHSLTSRSKTPEIYNPDENTKNDPNAVTEYLEDIFCYMRGLEVEHSVRIDYLKGHRTTPTMRSVVVDWLVEVQISFKLCLDTLHLSISILDRYLETNINVGRETLQLVAISGLMIAAKYEEVMIPEVVDFVYVCDDTFTKHQILEMERNIFAALKFFIPSPSSIQFLRRYSKIARVTPLQHNLGKYLLELAILDYNTCQILPSHLAAAACCLSIGILNEQMNLSEVWSPTMQHYTTLKLSDFKHVMALLAQLLIKIETSKYQTIRKKYANSSHGKISANRKLKGPLVMKLISEYKPKK</sequence>
<dbReference type="PIRSF" id="PIRSF001771">
    <property type="entry name" value="Cyclin_A_B_D_E"/>
    <property type="match status" value="1"/>
</dbReference>
<dbReference type="GO" id="GO:0000278">
    <property type="term" value="P:mitotic cell cycle"/>
    <property type="evidence" value="ECO:0007669"/>
    <property type="project" value="UniProtKB-ARBA"/>
</dbReference>
<dbReference type="SMART" id="SM00385">
    <property type="entry name" value="CYCLIN"/>
    <property type="match status" value="2"/>
</dbReference>
<organism evidence="7 8">
    <name type="scientific">Cryptolaemus montrouzieri</name>
    <dbReference type="NCBI Taxonomy" id="559131"/>
    <lineage>
        <taxon>Eukaryota</taxon>
        <taxon>Metazoa</taxon>
        <taxon>Ecdysozoa</taxon>
        <taxon>Arthropoda</taxon>
        <taxon>Hexapoda</taxon>
        <taxon>Insecta</taxon>
        <taxon>Pterygota</taxon>
        <taxon>Neoptera</taxon>
        <taxon>Endopterygota</taxon>
        <taxon>Coleoptera</taxon>
        <taxon>Polyphaga</taxon>
        <taxon>Cucujiformia</taxon>
        <taxon>Coccinelloidea</taxon>
        <taxon>Coccinellidae</taxon>
        <taxon>Scymninae</taxon>
        <taxon>Scymnini</taxon>
        <taxon>Cryptolaemus</taxon>
    </lineage>
</organism>
<evidence type="ECO:0000259" key="6">
    <source>
        <dbReference type="SMART" id="SM01332"/>
    </source>
</evidence>
<dbReference type="EMBL" id="JABFTP020000185">
    <property type="protein sequence ID" value="KAL3285983.1"/>
    <property type="molecule type" value="Genomic_DNA"/>
</dbReference>
<evidence type="ECO:0000313" key="7">
    <source>
        <dbReference type="EMBL" id="KAL3285983.1"/>
    </source>
</evidence>
<keyword evidence="1" id="KW-0132">Cell division</keyword>
<keyword evidence="8" id="KW-1185">Reference proteome</keyword>